<evidence type="ECO:0000256" key="9">
    <source>
        <dbReference type="SAM" id="MobiDB-lite"/>
    </source>
</evidence>
<evidence type="ECO:0000256" key="2">
    <source>
        <dbReference type="ARBA" id="ARBA00011975"/>
    </source>
</evidence>
<feature type="region of interest" description="Disordered" evidence="9">
    <location>
        <begin position="1124"/>
        <end position="1162"/>
    </location>
</feature>
<evidence type="ECO:0000313" key="11">
    <source>
        <dbReference type="EMBL" id="AUX13163.1"/>
    </source>
</evidence>
<evidence type="ECO:0000256" key="1">
    <source>
        <dbReference type="ARBA" id="ARBA00004123"/>
    </source>
</evidence>
<keyword evidence="5 8" id="KW-0949">S-adenosyl-L-methionine</keyword>
<evidence type="ECO:0000256" key="3">
    <source>
        <dbReference type="ARBA" id="ARBA00022603"/>
    </source>
</evidence>
<keyword evidence="7" id="KW-0539">Nucleus</keyword>
<evidence type="ECO:0000259" key="10">
    <source>
        <dbReference type="PROSITE" id="PS51038"/>
    </source>
</evidence>
<protein>
    <recommendedName>
        <fullName evidence="2">DNA (cytosine-5-)-methyltransferase</fullName>
        <ecNumber evidence="2">2.1.1.37</ecNumber>
    </recommendedName>
</protein>
<dbReference type="Gene3D" id="3.40.50.150">
    <property type="entry name" value="Vaccinia Virus protein VP39"/>
    <property type="match status" value="1"/>
</dbReference>
<dbReference type="CDD" id="cd04712">
    <property type="entry name" value="BAH_DCM_I"/>
    <property type="match status" value="1"/>
</dbReference>
<evidence type="ECO:0000256" key="5">
    <source>
        <dbReference type="ARBA" id="ARBA00022691"/>
    </source>
</evidence>
<dbReference type="AlphaFoldDB" id="A0A2L0E6U7"/>
<dbReference type="PROSITE" id="PS51038">
    <property type="entry name" value="BAH"/>
    <property type="match status" value="1"/>
</dbReference>
<dbReference type="InterPro" id="IPR057215">
    <property type="entry name" value="DUF7893"/>
</dbReference>
<comment type="similarity">
    <text evidence="8">Belongs to the class I-like SAM-binding methyltransferase superfamily. C5-methyltransferase family.</text>
</comment>
<dbReference type="EC" id="2.1.1.37" evidence="2"/>
<dbReference type="PRINTS" id="PR00105">
    <property type="entry name" value="C5METTRFRASE"/>
</dbReference>
<dbReference type="Pfam" id="PF25423">
    <property type="entry name" value="DUF7893"/>
    <property type="match status" value="1"/>
</dbReference>
<dbReference type="SUPFAM" id="SSF53335">
    <property type="entry name" value="S-adenosyl-L-methionine-dependent methyltransferases"/>
    <property type="match status" value="1"/>
</dbReference>
<dbReference type="Pfam" id="PF00145">
    <property type="entry name" value="DNA_methylase"/>
    <property type="match status" value="1"/>
</dbReference>
<dbReference type="PROSITE" id="PS00094">
    <property type="entry name" value="C5_MTASE_1"/>
    <property type="match status" value="1"/>
</dbReference>
<evidence type="ECO:0000256" key="4">
    <source>
        <dbReference type="ARBA" id="ARBA00022679"/>
    </source>
</evidence>
<feature type="compositionally biased region" description="Polar residues" evidence="9">
    <location>
        <begin position="1134"/>
        <end position="1152"/>
    </location>
</feature>
<dbReference type="GO" id="GO:0005634">
    <property type="term" value="C:nucleus"/>
    <property type="evidence" value="ECO:0007669"/>
    <property type="project" value="UniProtKB-SubCell"/>
</dbReference>
<reference evidence="11" key="1">
    <citation type="submission" date="2017-04" db="EMBL/GenBank/DDBJ databases">
        <title>A global DNA methylation in Cryphonectria parasitica and genome-wide changes in DNA methylation of a sectored progeny of a CpBck1 mutant.</title>
        <authorList>
            <person name="So K.K."/>
            <person name="Ko Y.H."/>
            <person name="Chun J."/>
            <person name="Bal J."/>
            <person name="Jeon J."/>
            <person name="Kim J.M."/>
            <person name="Choi J."/>
            <person name="Lee Y.H."/>
            <person name="Huh J.H."/>
            <person name="Yang M.S."/>
            <person name="Kim D.H."/>
        </authorList>
    </citation>
    <scope>NUCLEOTIDE SEQUENCE</scope>
</reference>
<dbReference type="GO" id="GO:0032259">
    <property type="term" value="P:methylation"/>
    <property type="evidence" value="ECO:0007669"/>
    <property type="project" value="UniProtKB-KW"/>
</dbReference>
<evidence type="ECO:0000256" key="6">
    <source>
        <dbReference type="ARBA" id="ARBA00023125"/>
    </source>
</evidence>
<feature type="region of interest" description="Disordered" evidence="9">
    <location>
        <begin position="1181"/>
        <end position="1213"/>
    </location>
</feature>
<organism evidence="11">
    <name type="scientific">Cryphonectria parasitica</name>
    <name type="common">Chestnut blight fungus</name>
    <name type="synonym">Endothia parasitica</name>
    <dbReference type="NCBI Taxonomy" id="5116"/>
    <lineage>
        <taxon>Eukaryota</taxon>
        <taxon>Fungi</taxon>
        <taxon>Dikarya</taxon>
        <taxon>Ascomycota</taxon>
        <taxon>Pezizomycotina</taxon>
        <taxon>Sordariomycetes</taxon>
        <taxon>Sordariomycetidae</taxon>
        <taxon>Diaporthales</taxon>
        <taxon>Cryphonectriaceae</taxon>
        <taxon>Cryphonectria-Endothia species complex</taxon>
        <taxon>Cryphonectria</taxon>
    </lineage>
</organism>
<dbReference type="Gene3D" id="3.90.120.10">
    <property type="entry name" value="DNA Methylase, subunit A, domain 2"/>
    <property type="match status" value="1"/>
</dbReference>
<feature type="compositionally biased region" description="Basic and acidic residues" evidence="9">
    <location>
        <begin position="1200"/>
        <end position="1213"/>
    </location>
</feature>
<feature type="active site" evidence="8">
    <location>
        <position position="749"/>
    </location>
</feature>
<dbReference type="InterPro" id="IPR050390">
    <property type="entry name" value="C5-Methyltransferase"/>
</dbReference>
<accession>A0A2L0E6U7</accession>
<dbReference type="GO" id="GO:0003886">
    <property type="term" value="F:DNA (cytosine-5-)-methyltransferase activity"/>
    <property type="evidence" value="ECO:0007669"/>
    <property type="project" value="UniProtKB-EC"/>
</dbReference>
<dbReference type="InterPro" id="IPR029063">
    <property type="entry name" value="SAM-dependent_MTases_sf"/>
</dbReference>
<sequence length="1258" mass="141841">MEPLVQSDLLCALEDDDPTEAWVASRFDENAEDVVAAIDEVVAEDDDVDKAASETLPKEPKLRRIVVDLPRSTLVSPRSAYEPFDPPASRKTEREALQALLRADPSQRNEDFIQFELDDFACYMNSDQSPCEMRGLHDHATRTGKQAFYFDGTLRIGDAAYLVQGVEFDQIPLGNYGKDPDTGCYEPAVGDQMWIRSQLNARREIYYQLKRPAPEYARFHEAFLWVADLAKHMFDFCEHLLEDGRDVCLRNFKEDFGKWLRQVHQGSRSFLKWYSQRKSDDFRQSIIANKPFLRKEMHGTFDRYQLERLHIFREIAEPFDFYKGVGTMRKTNIIPHTIVTPYIYECFSRLRLAGLLKPVKPCISAEEATRLSWGNDRTRRLAFTRTAPASTNRNSLVSGICPGDLISTPPDAEESGTKWMTDRPDKKWYGLVQKVHTTKKGGRRYDVIWLYQPEDTPCCSMKYPWPNELFLSEHCTCDQSVTSKIGEGQVLDVHSVEWFGSPDTEAEFFVRQTYHTAERRFVTLEEAHLQCNHDNEPATEYTIGDTVLASTPNSRFLEPCELLGYLDRNRSVLLRRFRRRREFDVVCAPNELVYTANAEDELHLSVNALATRCIVRCYPPGEPLPAPYNRNGTGNAFFVSHCLLQDGSLQPLGQNNQPHFRQGFDPNQAQKRLRGMDLFCGGGNFGRGLEDGGAVEANWANDISKEAIHTYMANTKEPDSVQPFLGSIDDLLLSGIEGEVDVISGGSPCPGFSLITSDKTTLHQTKNRSLVASFASCVDFWRPRWGILENVRTIVQSMRNRTEDFFSQLICALVGMGYQCQIILGEAWSYGCPQRRVRAFLYFAAPGVSLPKPPYPSHSTPAFEYRLGSRLGQMTNGEPYVERIDRPTAFEYVTASKATADLPDILDAKPDTCIPFPDHRLSISISSGDQRNRRRLGEGKNRRTQVFNIPIRPYGVNFSKAYYTTKTPEGEADMFEHERDAFPPAHFHRTKKDSKGWGRAHPHRLFGTVTTGCHMTDARIGGNLMHWDQPRPLSIMEIRRAQGVPDDEVVLGAPADQWKMLGNAVARGISMALGLALREAAMGTLYEDAHVPVPSSFWIKDRGDVPSLEARPEDTRLLLVPSAAPELDGGHAGTSRSSSHTPGLDTASTPVTSRPALTPTASLDSMADDVVVILNGKHPLSRMVTDDDDDEQQQPPSKKLRLDGPQSHEVREEQEMELHGFTVIEQAAGSIRTESAGETRPMEGDHETHFPDWGFCLL</sequence>
<dbReference type="GO" id="GO:0003682">
    <property type="term" value="F:chromatin binding"/>
    <property type="evidence" value="ECO:0007669"/>
    <property type="project" value="InterPro"/>
</dbReference>
<dbReference type="PANTHER" id="PTHR10629">
    <property type="entry name" value="CYTOSINE-SPECIFIC METHYLTRANSFERASE"/>
    <property type="match status" value="1"/>
</dbReference>
<keyword evidence="3 8" id="KW-0489">Methyltransferase</keyword>
<dbReference type="InterPro" id="IPR001525">
    <property type="entry name" value="C5_MeTfrase"/>
</dbReference>
<evidence type="ECO:0000256" key="7">
    <source>
        <dbReference type="ARBA" id="ARBA00023242"/>
    </source>
</evidence>
<dbReference type="GO" id="GO:0044027">
    <property type="term" value="P:negative regulation of gene expression via chromosomal CpG island methylation"/>
    <property type="evidence" value="ECO:0007669"/>
    <property type="project" value="TreeGrafter"/>
</dbReference>
<comment type="subcellular location">
    <subcellularLocation>
        <location evidence="1">Nucleus</location>
    </subcellularLocation>
</comment>
<dbReference type="GO" id="GO:0003677">
    <property type="term" value="F:DNA binding"/>
    <property type="evidence" value="ECO:0007669"/>
    <property type="project" value="UniProtKB-KW"/>
</dbReference>
<evidence type="ECO:0000256" key="8">
    <source>
        <dbReference type="PROSITE-ProRule" id="PRU01016"/>
    </source>
</evidence>
<dbReference type="InterPro" id="IPR043151">
    <property type="entry name" value="BAH_sf"/>
</dbReference>
<dbReference type="EMBL" id="MF000329">
    <property type="protein sequence ID" value="AUX13163.1"/>
    <property type="molecule type" value="Genomic_DNA"/>
</dbReference>
<keyword evidence="6" id="KW-0238">DNA-binding</keyword>
<dbReference type="InterPro" id="IPR001025">
    <property type="entry name" value="BAH_dom"/>
</dbReference>
<feature type="domain" description="BAH" evidence="10">
    <location>
        <begin position="398"/>
        <end position="525"/>
    </location>
</feature>
<dbReference type="Gene3D" id="2.30.30.490">
    <property type="match status" value="1"/>
</dbReference>
<dbReference type="PANTHER" id="PTHR10629:SF54">
    <property type="entry name" value="DNA METHYLTRANSFERASE DIM-2"/>
    <property type="match status" value="1"/>
</dbReference>
<name>A0A2L0E6U7_CRYPA</name>
<proteinExistence type="inferred from homology"/>
<dbReference type="PROSITE" id="PS51679">
    <property type="entry name" value="SAM_MT_C5"/>
    <property type="match status" value="1"/>
</dbReference>
<keyword evidence="4 8" id="KW-0808">Transferase</keyword>
<dbReference type="InterPro" id="IPR018117">
    <property type="entry name" value="C5_DNA_meth_AS"/>
</dbReference>